<sequence>MSVSATKRTACPNCDEGIKVGDPITRPDGRRSWEHVECPPPKPKDVCPTCFMEKAVDGSCLC</sequence>
<gene>
    <name evidence="1" type="primary">76</name>
    <name evidence="1" type="ORF">SEA_ANNASERENA_76</name>
</gene>
<evidence type="ECO:0000313" key="1">
    <source>
        <dbReference type="EMBL" id="AWY04531.1"/>
    </source>
</evidence>
<evidence type="ECO:0000313" key="2">
    <source>
        <dbReference type="Proteomes" id="UP000251068"/>
    </source>
</evidence>
<proteinExistence type="predicted"/>
<protein>
    <submittedName>
        <fullName evidence="1">Uncharacterized protein</fullName>
    </submittedName>
</protein>
<name>A0A2Z4Q337_9CAUD</name>
<organism evidence="1 2">
    <name type="scientific">Microbacterium phage AnnaSerena</name>
    <dbReference type="NCBI Taxonomy" id="2201432"/>
    <lineage>
        <taxon>Viruses</taxon>
        <taxon>Duplodnaviria</taxon>
        <taxon>Heunggongvirae</taxon>
        <taxon>Uroviricota</taxon>
        <taxon>Caudoviricetes</taxon>
        <taxon>Krampusvirus</taxon>
        <taxon>Krampusvirus krampus</taxon>
    </lineage>
</organism>
<reference evidence="1 2" key="1">
    <citation type="submission" date="2018-04" db="EMBL/GenBank/DDBJ databases">
        <authorList>
            <person name="Harrington T."/>
            <person name="Washburn E."/>
            <person name="Bricker J."/>
            <person name="McKinney A."/>
            <person name="Betsko A.J."/>
            <person name="Garlena R.A."/>
            <person name="Russell D.A."/>
            <person name="Pope W.A."/>
            <person name="Jacobs-Sera D."/>
            <person name="Hatfull G.F."/>
        </authorList>
    </citation>
    <scope>NUCLEOTIDE SEQUENCE [LARGE SCALE GENOMIC DNA]</scope>
</reference>
<dbReference type="Proteomes" id="UP000251068">
    <property type="component" value="Segment"/>
</dbReference>
<accession>A0A2Z4Q337</accession>
<dbReference type="EMBL" id="MH271292">
    <property type="protein sequence ID" value="AWY04531.1"/>
    <property type="molecule type" value="Genomic_DNA"/>
</dbReference>